<gene>
    <name evidence="3" type="ORF">EVA_19263</name>
</gene>
<dbReference type="InterPro" id="IPR001668">
    <property type="entry name" value="Mob_Pre"/>
</dbReference>
<accession>J9FCL4</accession>
<dbReference type="AlphaFoldDB" id="J9FCL4"/>
<comment type="caution">
    <text evidence="3">The sequence shown here is derived from an EMBL/GenBank/DDBJ whole genome shotgun (WGS) entry which is preliminary data.</text>
</comment>
<dbReference type="GO" id="GO:0006310">
    <property type="term" value="P:DNA recombination"/>
    <property type="evidence" value="ECO:0007669"/>
    <property type="project" value="InterPro"/>
</dbReference>
<feature type="coiled-coil region" evidence="1">
    <location>
        <begin position="211"/>
        <end position="258"/>
    </location>
</feature>
<feature type="compositionally biased region" description="Low complexity" evidence="2">
    <location>
        <begin position="305"/>
        <end position="315"/>
    </location>
</feature>
<reference evidence="3" key="1">
    <citation type="journal article" date="2012" name="PLoS ONE">
        <title>Gene sets for utilization of primary and secondary nutrition supplies in the distal gut of endangered iberian lynx.</title>
        <authorList>
            <person name="Alcaide M."/>
            <person name="Messina E."/>
            <person name="Richter M."/>
            <person name="Bargiela R."/>
            <person name="Peplies J."/>
            <person name="Huws S.A."/>
            <person name="Newbold C.J."/>
            <person name="Golyshin P.N."/>
            <person name="Simon M.A."/>
            <person name="Lopez G."/>
            <person name="Yakimov M.M."/>
            <person name="Ferrer M."/>
        </authorList>
    </citation>
    <scope>NUCLEOTIDE SEQUENCE</scope>
</reference>
<dbReference type="Gene3D" id="3.30.930.30">
    <property type="match status" value="1"/>
</dbReference>
<evidence type="ECO:0000313" key="3">
    <source>
        <dbReference type="EMBL" id="EJW92626.1"/>
    </source>
</evidence>
<evidence type="ECO:0000256" key="2">
    <source>
        <dbReference type="SAM" id="MobiDB-lite"/>
    </source>
</evidence>
<name>J9FCL4_9ZZZZ</name>
<dbReference type="Pfam" id="PF01076">
    <property type="entry name" value="Mob_Pre"/>
    <property type="match status" value="1"/>
</dbReference>
<organism evidence="3">
    <name type="scientific">gut metagenome</name>
    <dbReference type="NCBI Taxonomy" id="749906"/>
    <lineage>
        <taxon>unclassified sequences</taxon>
        <taxon>metagenomes</taxon>
        <taxon>organismal metagenomes</taxon>
    </lineage>
</organism>
<sequence>MSDCGCGTPDGERAAAALKDFAESFAERNPHLRVFNMVLHMDEATPHLHVDFIPVATEQSRGLSTRVSMKQALKQQGFVGVGRKQTEWAAWMEREKEALTEIAQRHDFEIISLGTNRPHMDLPQFKEAAARLEAVQQQTAAVEREVAELERQRDALKGTVRLLKEADRVNAPLHDIQPEKTLTGAVKGVTVDQVEQLKKMALRSVTDRHKVQELTEENTRLRSQVPSMKKRLEEAQRQQRLEQENRRLRDENYYLQSELQEERSFTERLTDGIGRMLDFLEEHLPERLRPLLEKARELLPDPEIGQQQEQQQHQRGMGGMEL</sequence>
<dbReference type="EMBL" id="AMCI01007431">
    <property type="protein sequence ID" value="EJW92626.1"/>
    <property type="molecule type" value="Genomic_DNA"/>
</dbReference>
<dbReference type="GO" id="GO:0003677">
    <property type="term" value="F:DNA binding"/>
    <property type="evidence" value="ECO:0007669"/>
    <property type="project" value="InterPro"/>
</dbReference>
<protein>
    <submittedName>
        <fullName evidence="3">Plasmid recombination enzyme</fullName>
    </submittedName>
</protein>
<proteinExistence type="predicted"/>
<evidence type="ECO:0000256" key="1">
    <source>
        <dbReference type="SAM" id="Coils"/>
    </source>
</evidence>
<keyword evidence="1" id="KW-0175">Coiled coil</keyword>
<feature type="coiled-coil region" evidence="1">
    <location>
        <begin position="125"/>
        <end position="166"/>
    </location>
</feature>
<feature type="region of interest" description="Disordered" evidence="2">
    <location>
        <begin position="300"/>
        <end position="322"/>
    </location>
</feature>